<comment type="caution">
    <text evidence="1">The sequence shown here is derived from an EMBL/GenBank/DDBJ whole genome shotgun (WGS) entry which is preliminary data.</text>
</comment>
<evidence type="ECO:0000313" key="2">
    <source>
        <dbReference type="Proteomes" id="UP000680670"/>
    </source>
</evidence>
<protein>
    <submittedName>
        <fullName evidence="1">Uncharacterized protein</fullName>
    </submittedName>
</protein>
<name>A0ABQ4KT59_SIMTE</name>
<organism evidence="1 2">
    <name type="scientific">Siminovitchia terrae</name>
    <name type="common">Bacillus terrae</name>
    <dbReference type="NCBI Taxonomy" id="1914933"/>
    <lineage>
        <taxon>Bacteria</taxon>
        <taxon>Bacillati</taxon>
        <taxon>Bacillota</taxon>
        <taxon>Bacilli</taxon>
        <taxon>Bacillales</taxon>
        <taxon>Bacillaceae</taxon>
        <taxon>Siminovitchia</taxon>
    </lineage>
</organism>
<evidence type="ECO:0000313" key="1">
    <source>
        <dbReference type="EMBL" id="GIN94829.1"/>
    </source>
</evidence>
<dbReference type="EMBL" id="BORJ01000001">
    <property type="protein sequence ID" value="GIN94829.1"/>
    <property type="molecule type" value="Genomic_DNA"/>
</dbReference>
<reference evidence="1 2" key="1">
    <citation type="submission" date="2021-03" db="EMBL/GenBank/DDBJ databases">
        <title>Antimicrobial resistance genes in bacteria isolated from Japanese honey, and their potential for conferring macrolide and lincosamide resistance in the American foulbrood pathogen Paenibacillus larvae.</title>
        <authorList>
            <person name="Okamoto M."/>
            <person name="Kumagai M."/>
            <person name="Kanamori H."/>
            <person name="Takamatsu D."/>
        </authorList>
    </citation>
    <scope>NUCLEOTIDE SEQUENCE [LARGE SCALE GENOMIC DNA]</scope>
    <source>
        <strain evidence="1 2">J6TS1</strain>
    </source>
</reference>
<sequence length="60" mass="6802">MISKINNTTIKANPVPIPPILNTSAERIWDVLIQTHKILYVGFNKCIGQTHKMREKSSLV</sequence>
<proteinExistence type="predicted"/>
<dbReference type="Proteomes" id="UP000680670">
    <property type="component" value="Unassembled WGS sequence"/>
</dbReference>
<gene>
    <name evidence="1" type="ORF">J6TS1_06990</name>
</gene>
<accession>A0ABQ4KT59</accession>
<keyword evidence="2" id="KW-1185">Reference proteome</keyword>